<evidence type="ECO:0000256" key="1">
    <source>
        <dbReference type="ARBA" id="ARBA00004651"/>
    </source>
</evidence>
<dbReference type="GO" id="GO:0005886">
    <property type="term" value="C:plasma membrane"/>
    <property type="evidence" value="ECO:0007669"/>
    <property type="project" value="UniProtKB-SubCell"/>
</dbReference>
<evidence type="ECO:0000256" key="5">
    <source>
        <dbReference type="ARBA" id="ARBA00022989"/>
    </source>
</evidence>
<dbReference type="PANTHER" id="PTHR32024">
    <property type="entry name" value="TRK SYSTEM POTASSIUM UPTAKE PROTEIN TRKG-RELATED"/>
    <property type="match status" value="1"/>
</dbReference>
<feature type="transmembrane region" description="Helical" evidence="8">
    <location>
        <begin position="189"/>
        <end position="209"/>
    </location>
</feature>
<keyword evidence="6" id="KW-0406">Ion transport</keyword>
<dbReference type="Proteomes" id="UP001154420">
    <property type="component" value="Unassembled WGS sequence"/>
</dbReference>
<feature type="transmembrane region" description="Helical" evidence="8">
    <location>
        <begin position="357"/>
        <end position="378"/>
    </location>
</feature>
<comment type="caution">
    <text evidence="9">The sequence shown here is derived from an EMBL/GenBank/DDBJ whole genome shotgun (WGS) entry which is preliminary data.</text>
</comment>
<keyword evidence="4 8" id="KW-0812">Transmembrane</keyword>
<evidence type="ECO:0000313" key="9">
    <source>
        <dbReference type="EMBL" id="NBJ92340.1"/>
    </source>
</evidence>
<evidence type="ECO:0000256" key="7">
    <source>
        <dbReference type="ARBA" id="ARBA00023136"/>
    </source>
</evidence>
<feature type="transmembrane region" description="Helical" evidence="8">
    <location>
        <begin position="74"/>
        <end position="98"/>
    </location>
</feature>
<evidence type="ECO:0000256" key="3">
    <source>
        <dbReference type="ARBA" id="ARBA00022475"/>
    </source>
</evidence>
<feature type="transmembrane region" description="Helical" evidence="8">
    <location>
        <begin position="236"/>
        <end position="255"/>
    </location>
</feature>
<protein>
    <submittedName>
        <fullName evidence="9">Potassium transporter KtrB</fullName>
    </submittedName>
</protein>
<evidence type="ECO:0000256" key="2">
    <source>
        <dbReference type="ARBA" id="ARBA00022448"/>
    </source>
</evidence>
<evidence type="ECO:0000256" key="4">
    <source>
        <dbReference type="ARBA" id="ARBA00022692"/>
    </source>
</evidence>
<dbReference type="AlphaFoldDB" id="A0A9X5BEE9"/>
<dbReference type="Pfam" id="PF02386">
    <property type="entry name" value="TrkH"/>
    <property type="match status" value="1"/>
</dbReference>
<dbReference type="EMBL" id="QZDT01000007">
    <property type="protein sequence ID" value="NBJ92340.1"/>
    <property type="molecule type" value="Genomic_DNA"/>
</dbReference>
<organism evidence="9 10">
    <name type="scientific">Parablautia muri</name>
    <dbReference type="NCBI Taxonomy" id="2320879"/>
    <lineage>
        <taxon>Bacteria</taxon>
        <taxon>Bacillati</taxon>
        <taxon>Bacillota</taxon>
        <taxon>Clostridia</taxon>
        <taxon>Lachnospirales</taxon>
        <taxon>Lachnospiraceae</taxon>
        <taxon>Parablautia</taxon>
    </lineage>
</organism>
<keyword evidence="3" id="KW-1003">Cell membrane</keyword>
<accession>A0A9X5BEE9</accession>
<keyword evidence="5 8" id="KW-1133">Transmembrane helix</keyword>
<evidence type="ECO:0000256" key="8">
    <source>
        <dbReference type="SAM" id="Phobius"/>
    </source>
</evidence>
<evidence type="ECO:0000313" key="10">
    <source>
        <dbReference type="Proteomes" id="UP001154420"/>
    </source>
</evidence>
<dbReference type="GO" id="GO:0030001">
    <property type="term" value="P:metal ion transport"/>
    <property type="evidence" value="ECO:0007669"/>
    <property type="project" value="UniProtKB-ARBA"/>
</dbReference>
<sequence>MRMKRHRHTTTGIIMLGFLLGAAAGTICLLLPISLKPGCKVDFFDALFVAMSSVCVTGLSTVNVGQTFSAFGQVVLLFLIQFGGLGIVTFTTLVLCLFHRKITLADRMVIQNAYNLDTLSGLVRLTMRIFKVTLGLEGLGAVGYALVFIPEYGVKGIWYSIFHAVSAFCNAGIDLLGGNSFCNYVDNGMVNLVTIFLIIVSGLGFPVYWEILRVLCPHKNTDGHIYSRKMNLQAKIVLVTTFSLILSGTILTLLFEYNNPDTLGKMGWGQKVMAALFQSVTLRTAGFATIGQEAFRPASSLVYLVLMFIGGSPAGTAGGVKTVTIVLLLASMFANISGKRDVSIMHRKVADETIRRCVAIVTFSFSVLLVLTTALLAVQNSNFLDTVYEMTSAIATVGLSRGLTGSLNSVGKLIVTLTMFLGRIGPITLALAFNSNHTGKDFSYAGSKVIIG</sequence>
<name>A0A9X5BEE9_9FIRM</name>
<evidence type="ECO:0000256" key="6">
    <source>
        <dbReference type="ARBA" id="ARBA00023065"/>
    </source>
</evidence>
<keyword evidence="10" id="KW-1185">Reference proteome</keyword>
<gene>
    <name evidence="9" type="ORF">D5281_06950</name>
</gene>
<keyword evidence="7 8" id="KW-0472">Membrane</keyword>
<dbReference type="PANTHER" id="PTHR32024:SF1">
    <property type="entry name" value="KTR SYSTEM POTASSIUM UPTAKE PROTEIN B"/>
    <property type="match status" value="1"/>
</dbReference>
<feature type="transmembrane region" description="Helical" evidence="8">
    <location>
        <begin position="12"/>
        <end position="31"/>
    </location>
</feature>
<feature type="transmembrane region" description="Helical" evidence="8">
    <location>
        <begin position="413"/>
        <end position="433"/>
    </location>
</feature>
<feature type="transmembrane region" description="Helical" evidence="8">
    <location>
        <begin position="315"/>
        <end position="336"/>
    </location>
</feature>
<feature type="transmembrane region" description="Helical" evidence="8">
    <location>
        <begin position="129"/>
        <end position="150"/>
    </location>
</feature>
<dbReference type="GO" id="GO:0008324">
    <property type="term" value="F:monoatomic cation transmembrane transporter activity"/>
    <property type="evidence" value="ECO:0007669"/>
    <property type="project" value="InterPro"/>
</dbReference>
<dbReference type="InterPro" id="IPR003445">
    <property type="entry name" value="Cat_transpt"/>
</dbReference>
<proteinExistence type="predicted"/>
<reference evidence="9" key="1">
    <citation type="submission" date="2018-09" db="EMBL/GenBank/DDBJ databases">
        <title>Murine metabolic-syndrome-specific gut microbial biobank.</title>
        <authorList>
            <person name="Liu C."/>
        </authorList>
    </citation>
    <scope>NUCLEOTIDE SEQUENCE</scope>
    <source>
        <strain evidence="9">D42-62</strain>
    </source>
</reference>
<comment type="subcellular location">
    <subcellularLocation>
        <location evidence="1">Cell membrane</location>
        <topology evidence="1">Multi-pass membrane protein</topology>
    </subcellularLocation>
</comment>
<keyword evidence="2" id="KW-0813">Transport</keyword>